<evidence type="ECO:0000313" key="3">
    <source>
        <dbReference type="Proteomes" id="UP000838821"/>
    </source>
</evidence>
<comment type="caution">
    <text evidence="2">The sequence shown here is derived from an EMBL/GenBank/DDBJ whole genome shotgun (WGS) entry which is preliminary data.</text>
</comment>
<organism evidence="2 3">
    <name type="scientific">Paenibacillus allorhizoplanae</name>
    <dbReference type="NCBI Taxonomy" id="2905648"/>
    <lineage>
        <taxon>Bacteria</taxon>
        <taxon>Bacillati</taxon>
        <taxon>Bacillota</taxon>
        <taxon>Bacilli</taxon>
        <taxon>Bacillales</taxon>
        <taxon>Paenibacillaceae</taxon>
        <taxon>Paenibacillus</taxon>
    </lineage>
</organism>
<name>A0ABM9CQS9_9BACL</name>
<gene>
    <name evidence="2" type="ORF">PAECIP111891_05094</name>
</gene>
<dbReference type="Proteomes" id="UP000838821">
    <property type="component" value="Unassembled WGS sequence"/>
</dbReference>
<keyword evidence="3" id="KW-1185">Reference proteome</keyword>
<feature type="region of interest" description="Disordered" evidence="1">
    <location>
        <begin position="57"/>
        <end position="85"/>
    </location>
</feature>
<accession>A0ABM9CQS9</accession>
<evidence type="ECO:0000256" key="1">
    <source>
        <dbReference type="SAM" id="MobiDB-lite"/>
    </source>
</evidence>
<proteinExistence type="predicted"/>
<dbReference type="RefSeq" id="WP_236291206.1">
    <property type="nucleotide sequence ID" value="NZ_CAKMMW010000019.1"/>
</dbReference>
<protein>
    <recommendedName>
        <fullName evidence="4">DUF1292 domain-containing protein</fullName>
    </recommendedName>
</protein>
<evidence type="ECO:0008006" key="4">
    <source>
        <dbReference type="Google" id="ProtNLM"/>
    </source>
</evidence>
<dbReference type="EMBL" id="CAKMMW010000019">
    <property type="protein sequence ID" value="CAH1220726.1"/>
    <property type="molecule type" value="Genomic_DNA"/>
</dbReference>
<reference evidence="2" key="1">
    <citation type="submission" date="2022-01" db="EMBL/GenBank/DDBJ databases">
        <authorList>
            <person name="Criscuolo A."/>
        </authorList>
    </citation>
    <scope>NUCLEOTIDE SEQUENCE</scope>
    <source>
        <strain evidence="2">CIP111891</strain>
    </source>
</reference>
<evidence type="ECO:0000313" key="2">
    <source>
        <dbReference type="EMBL" id="CAH1220726.1"/>
    </source>
</evidence>
<sequence length="85" mass="10033">MKIYVILSFDGETLENVYVGPDEEKALAYKPADFENCDALFVEIWEDGEKTDDFRLEEEEEFEDDDIEDEELDLVNEEDNEEEVK</sequence>